<dbReference type="Gene3D" id="3.40.1350.10">
    <property type="match status" value="1"/>
</dbReference>
<dbReference type="EMBL" id="BAABLD010000014">
    <property type="protein sequence ID" value="GAA5169303.1"/>
    <property type="molecule type" value="Genomic_DNA"/>
</dbReference>
<accession>A0ABP9QXX6</accession>
<name>A0ABP9QXX6_9RHOO</name>
<dbReference type="RefSeq" id="WP_345533972.1">
    <property type="nucleotide sequence ID" value="NZ_BAABLD010000014.1"/>
</dbReference>
<evidence type="ECO:0008006" key="3">
    <source>
        <dbReference type="Google" id="ProtNLM"/>
    </source>
</evidence>
<protein>
    <recommendedName>
        <fullName evidence="3">PD(D/E)XK endonuclease domain-containing protein</fullName>
    </recommendedName>
</protein>
<dbReference type="InterPro" id="IPR011856">
    <property type="entry name" value="tRNA_endonuc-like_dom_sf"/>
</dbReference>
<reference evidence="2" key="1">
    <citation type="journal article" date="2019" name="Int. J. Syst. Evol. Microbiol.">
        <title>The Global Catalogue of Microorganisms (GCM) 10K type strain sequencing project: providing services to taxonomists for standard genome sequencing and annotation.</title>
        <authorList>
            <consortium name="The Broad Institute Genomics Platform"/>
            <consortium name="The Broad Institute Genome Sequencing Center for Infectious Disease"/>
            <person name="Wu L."/>
            <person name="Ma J."/>
        </authorList>
    </citation>
    <scope>NUCLEOTIDE SEQUENCE [LARGE SCALE GENOMIC DNA]</scope>
    <source>
        <strain evidence="2">JCM 18715</strain>
    </source>
</reference>
<sequence length="168" mass="19264">MNLKDARRYPVVSLAAEYLAMGHLMRRNILAYKAPPNNEGYDLICIHPDPKKSAEQIRVQVKSRYQTDCDRAFPVKAKSFDAFDYLIIVFLNNGYYYRKKPIREGVAEPEFYTLPGDFIRQHHVTMASGWEKVLTKGQDMERYKNANGFEIIARDLGIPYPGDPDGAA</sequence>
<proteinExistence type="predicted"/>
<gene>
    <name evidence="1" type="ORF">GCM10025770_30590</name>
</gene>
<organism evidence="1 2">
    <name type="scientific">Viridibacterium curvum</name>
    <dbReference type="NCBI Taxonomy" id="1101404"/>
    <lineage>
        <taxon>Bacteria</taxon>
        <taxon>Pseudomonadati</taxon>
        <taxon>Pseudomonadota</taxon>
        <taxon>Betaproteobacteria</taxon>
        <taxon>Rhodocyclales</taxon>
        <taxon>Rhodocyclaceae</taxon>
        <taxon>Viridibacterium</taxon>
    </lineage>
</organism>
<keyword evidence="2" id="KW-1185">Reference proteome</keyword>
<comment type="caution">
    <text evidence="1">The sequence shown here is derived from an EMBL/GenBank/DDBJ whole genome shotgun (WGS) entry which is preliminary data.</text>
</comment>
<dbReference type="Proteomes" id="UP001500547">
    <property type="component" value="Unassembled WGS sequence"/>
</dbReference>
<evidence type="ECO:0000313" key="1">
    <source>
        <dbReference type="EMBL" id="GAA5169303.1"/>
    </source>
</evidence>
<evidence type="ECO:0000313" key="2">
    <source>
        <dbReference type="Proteomes" id="UP001500547"/>
    </source>
</evidence>